<feature type="compositionally biased region" description="Polar residues" evidence="1">
    <location>
        <begin position="529"/>
        <end position="544"/>
    </location>
</feature>
<gene>
    <name evidence="4" type="ORF">JI642_12585</name>
</gene>
<feature type="compositionally biased region" description="Acidic residues" evidence="1">
    <location>
        <begin position="516"/>
        <end position="528"/>
    </location>
</feature>
<feature type="region of interest" description="Disordered" evidence="1">
    <location>
        <begin position="457"/>
        <end position="667"/>
    </location>
</feature>
<dbReference type="RefSeq" id="WP_200289175.1">
    <property type="nucleotide sequence ID" value="NZ_JAENOF010000018.1"/>
</dbReference>
<evidence type="ECO:0000313" key="4">
    <source>
        <dbReference type="EMBL" id="MBK1962935.1"/>
    </source>
</evidence>
<organism evidence="4 5">
    <name type="scientific">Listeria ivanovii subsp. londoniensis</name>
    <dbReference type="NCBI Taxonomy" id="202752"/>
    <lineage>
        <taxon>Bacteria</taxon>
        <taxon>Bacillati</taxon>
        <taxon>Bacillota</taxon>
        <taxon>Bacilli</taxon>
        <taxon>Bacillales</taxon>
        <taxon>Listeriaceae</taxon>
        <taxon>Listeria</taxon>
    </lineage>
</organism>
<dbReference type="EMBL" id="JAENOF010000018">
    <property type="protein sequence ID" value="MBK1962935.1"/>
    <property type="molecule type" value="Genomic_DNA"/>
</dbReference>
<protein>
    <recommendedName>
        <fullName evidence="3">DUF8208 domain-containing protein</fullName>
    </recommendedName>
</protein>
<dbReference type="InterPro" id="IPR058066">
    <property type="entry name" value="pXO2-14_N"/>
</dbReference>
<feature type="compositionally biased region" description="Basic and acidic residues" evidence="1">
    <location>
        <begin position="457"/>
        <end position="466"/>
    </location>
</feature>
<dbReference type="NCBIfam" id="NF045890">
    <property type="entry name" value="conj_pls20_p028"/>
    <property type="match status" value="1"/>
</dbReference>
<dbReference type="Pfam" id="PF26635">
    <property type="entry name" value="DUF8208"/>
    <property type="match status" value="1"/>
</dbReference>
<feature type="transmembrane region" description="Helical" evidence="2">
    <location>
        <begin position="58"/>
        <end position="80"/>
    </location>
</feature>
<feature type="transmembrane region" description="Helical" evidence="2">
    <location>
        <begin position="278"/>
        <end position="298"/>
    </location>
</feature>
<keyword evidence="2" id="KW-1133">Transmembrane helix</keyword>
<feature type="compositionally biased region" description="Polar residues" evidence="1">
    <location>
        <begin position="611"/>
        <end position="636"/>
    </location>
</feature>
<evidence type="ECO:0000256" key="2">
    <source>
        <dbReference type="SAM" id="Phobius"/>
    </source>
</evidence>
<evidence type="ECO:0000256" key="1">
    <source>
        <dbReference type="SAM" id="MobiDB-lite"/>
    </source>
</evidence>
<name>A0ABS1G861_LISIV</name>
<keyword evidence="2" id="KW-0812">Transmembrane</keyword>
<sequence>MNLKWRKWQSKLLIISTIGVMIWIVFVNNQIQANADWFGLFDKTNDEAKEILLLYDHYLVQGNVILFILRWIGWLLIIILERGVTIFSTANLDILELGNFASSKGFGSIMDKLDSLQYFLLLMAMILLFFMMLMGKKVEFSQAMGNLMICMIIVMVLPIFVSTMLGLATDIGKGLAKGDNDLNIGQKTVIDNTADLTVFAENKWIDSEKIDPKNQLTNIKYVRITQQITKPEEFGGNGVLGYNLDNVDGQDVAAKFDPDVGFGKRWAQDLIGEGYYRWHVNFITTIVILAALNVAYILSGIRMGRLMIELAFNQGFATYLAFADFRTMTRLKQVLFNIVGTICVIVAVFSIFSVFSAFATFIVNSHLTGVSYALALIGAIWFVIDGPTMIQKVLGVDAGMSSAWGVVGGAVGIKAMAGAGKITTAAAGMAAKGAAYAGGAIAGTFSNISDGLADGLNKKKDDSNMEEKDDAEDNGQGLNASNENTDDPNSSDNQGNTSEENDNELLENPNNNNNIENDDPSISDDGTNDEANSLSEEENQNTPTDEAEDIQKKAEGLNASKEIEKEKQDGGENQDKPLLSNKNTAEDNKPPADTGVQTINHDESIGDGEEPTSNNHTVSQPAGSITEKPTLSNQLKNKVKDSSLGRSAQAGYKLTRKTNPKEQKEDE</sequence>
<evidence type="ECO:0000313" key="5">
    <source>
        <dbReference type="Proteomes" id="UP000633035"/>
    </source>
</evidence>
<feature type="transmembrane region" description="Helical" evidence="2">
    <location>
        <begin position="12"/>
        <end position="31"/>
    </location>
</feature>
<dbReference type="Proteomes" id="UP000633035">
    <property type="component" value="Unassembled WGS sequence"/>
</dbReference>
<evidence type="ECO:0000259" key="3">
    <source>
        <dbReference type="Pfam" id="PF26635"/>
    </source>
</evidence>
<feature type="transmembrane region" description="Helical" evidence="2">
    <location>
        <begin position="146"/>
        <end position="168"/>
    </location>
</feature>
<feature type="transmembrane region" description="Helical" evidence="2">
    <location>
        <begin position="334"/>
        <end position="355"/>
    </location>
</feature>
<keyword evidence="5" id="KW-1185">Reference proteome</keyword>
<feature type="domain" description="DUF8208" evidence="3">
    <location>
        <begin position="61"/>
        <end position="410"/>
    </location>
</feature>
<feature type="compositionally biased region" description="Low complexity" evidence="1">
    <location>
        <begin position="506"/>
        <end position="515"/>
    </location>
</feature>
<proteinExistence type="predicted"/>
<feature type="transmembrane region" description="Helical" evidence="2">
    <location>
        <begin position="361"/>
        <end position="384"/>
    </location>
</feature>
<feature type="compositionally biased region" description="Polar residues" evidence="1">
    <location>
        <begin position="476"/>
        <end position="498"/>
    </location>
</feature>
<feature type="compositionally biased region" description="Basic and acidic residues" evidence="1">
    <location>
        <begin position="549"/>
        <end position="575"/>
    </location>
</feature>
<reference evidence="4 5" key="1">
    <citation type="submission" date="2021-01" db="EMBL/GenBank/DDBJ databases">
        <title>Listeria ivanovii strains from Norway.</title>
        <authorList>
            <person name="Fagerlund A."/>
        </authorList>
    </citation>
    <scope>NUCLEOTIDE SEQUENCE [LARGE SCALE GENOMIC DNA]</scope>
    <source>
        <strain evidence="4 5">MF6989</strain>
    </source>
</reference>
<keyword evidence="2" id="KW-0472">Membrane</keyword>
<accession>A0ABS1G861</accession>
<comment type="caution">
    <text evidence="4">The sequence shown here is derived from an EMBL/GenBank/DDBJ whole genome shotgun (WGS) entry which is preliminary data.</text>
</comment>
<feature type="transmembrane region" description="Helical" evidence="2">
    <location>
        <begin position="116"/>
        <end position="134"/>
    </location>
</feature>
<dbReference type="InterPro" id="IPR058521">
    <property type="entry name" value="DUF8208"/>
</dbReference>